<keyword evidence="2" id="KW-0805">Transcription regulation</keyword>
<organism evidence="6 7">
    <name type="scientific">Isoptericola halotolerans</name>
    <dbReference type="NCBI Taxonomy" id="300560"/>
    <lineage>
        <taxon>Bacteria</taxon>
        <taxon>Bacillati</taxon>
        <taxon>Actinomycetota</taxon>
        <taxon>Actinomycetes</taxon>
        <taxon>Micrococcales</taxon>
        <taxon>Promicromonosporaceae</taxon>
        <taxon>Isoptericola</taxon>
    </lineage>
</organism>
<reference evidence="6 7" key="1">
    <citation type="submission" date="2020-05" db="EMBL/GenBank/DDBJ databases">
        <title>Genomic Encyclopedia of Type Strains, Phase III (KMG-III): the genomes of soil and plant-associated and newly described type strains.</title>
        <authorList>
            <person name="Whitman W."/>
        </authorList>
    </citation>
    <scope>NUCLEOTIDE SEQUENCE [LARGE SCALE GENOMIC DNA]</scope>
    <source>
        <strain evidence="6 7">KCTC 19046</strain>
    </source>
</reference>
<dbReference type="Pfam" id="PF03466">
    <property type="entry name" value="LysR_substrate"/>
    <property type="match status" value="1"/>
</dbReference>
<evidence type="ECO:0000259" key="5">
    <source>
        <dbReference type="PROSITE" id="PS50931"/>
    </source>
</evidence>
<dbReference type="RefSeq" id="WP_171782644.1">
    <property type="nucleotide sequence ID" value="NZ_BAAAML010000002.1"/>
</dbReference>
<dbReference type="Gene3D" id="1.10.10.10">
    <property type="entry name" value="Winged helix-like DNA-binding domain superfamily/Winged helix DNA-binding domain"/>
    <property type="match status" value="1"/>
</dbReference>
<dbReference type="InterPro" id="IPR058163">
    <property type="entry name" value="LysR-type_TF_proteobact-type"/>
</dbReference>
<dbReference type="EMBL" id="JABEZU010000001">
    <property type="protein sequence ID" value="NOV96466.1"/>
    <property type="molecule type" value="Genomic_DNA"/>
</dbReference>
<dbReference type="SUPFAM" id="SSF53850">
    <property type="entry name" value="Periplasmic binding protein-like II"/>
    <property type="match status" value="1"/>
</dbReference>
<evidence type="ECO:0000313" key="7">
    <source>
        <dbReference type="Proteomes" id="UP000757540"/>
    </source>
</evidence>
<dbReference type="Proteomes" id="UP000757540">
    <property type="component" value="Unassembled WGS sequence"/>
</dbReference>
<dbReference type="InterPro" id="IPR036390">
    <property type="entry name" value="WH_DNA-bd_sf"/>
</dbReference>
<evidence type="ECO:0000256" key="1">
    <source>
        <dbReference type="ARBA" id="ARBA00009437"/>
    </source>
</evidence>
<dbReference type="SUPFAM" id="SSF46785">
    <property type="entry name" value="Winged helix' DNA-binding domain"/>
    <property type="match status" value="1"/>
</dbReference>
<dbReference type="InterPro" id="IPR005119">
    <property type="entry name" value="LysR_subst-bd"/>
</dbReference>
<dbReference type="InterPro" id="IPR036388">
    <property type="entry name" value="WH-like_DNA-bd_sf"/>
</dbReference>
<keyword evidence="3 6" id="KW-0238">DNA-binding</keyword>
<name>A0ABX2A4E7_9MICO</name>
<keyword evidence="7" id="KW-1185">Reference proteome</keyword>
<sequence>MRSHPVSPDHLLCLLAVARTGRFTLAADSLGVNHTTVSRTVAALERALGGRVLVRGTDGWELTALGERAARAAERVAEAVDALDGDDDDPVAGVVRMTATDAFSALVVPPAVAALREHHPALSVEVETVTRRPAQHRSGVDVEVVVGTVAATRAKVVPLGEFALGMYAARRYLARHGTPTSVPELARHGLVHFIDSMLQVDDLDAPRRLVPGMVDVLTSTNVFVHVEATRAGVGLGFLPCLVADRHDDLVRVCPDEVRTTLSYHALVHPESWRRPAVAAVVEVLVAEVRRQQPALLGLRGARGSR</sequence>
<dbReference type="PROSITE" id="PS50931">
    <property type="entry name" value="HTH_LYSR"/>
    <property type="match status" value="1"/>
</dbReference>
<dbReference type="InterPro" id="IPR000847">
    <property type="entry name" value="LysR_HTH_N"/>
</dbReference>
<comment type="similarity">
    <text evidence="1">Belongs to the LysR transcriptional regulatory family.</text>
</comment>
<dbReference type="PANTHER" id="PTHR30537">
    <property type="entry name" value="HTH-TYPE TRANSCRIPTIONAL REGULATOR"/>
    <property type="match status" value="1"/>
</dbReference>
<dbReference type="Gene3D" id="3.40.190.290">
    <property type="match status" value="1"/>
</dbReference>
<feature type="domain" description="HTH lysR-type" evidence="5">
    <location>
        <begin position="6"/>
        <end position="63"/>
    </location>
</feature>
<evidence type="ECO:0000256" key="3">
    <source>
        <dbReference type="ARBA" id="ARBA00023125"/>
    </source>
</evidence>
<keyword evidence="4" id="KW-0804">Transcription</keyword>
<evidence type="ECO:0000256" key="4">
    <source>
        <dbReference type="ARBA" id="ARBA00023163"/>
    </source>
</evidence>
<evidence type="ECO:0000313" key="6">
    <source>
        <dbReference type="EMBL" id="NOV96466.1"/>
    </source>
</evidence>
<evidence type="ECO:0000256" key="2">
    <source>
        <dbReference type="ARBA" id="ARBA00023015"/>
    </source>
</evidence>
<dbReference type="PANTHER" id="PTHR30537:SF3">
    <property type="entry name" value="TRANSCRIPTIONAL REGULATORY PROTEIN"/>
    <property type="match status" value="1"/>
</dbReference>
<comment type="caution">
    <text evidence="6">The sequence shown here is derived from an EMBL/GenBank/DDBJ whole genome shotgun (WGS) entry which is preliminary data.</text>
</comment>
<accession>A0ABX2A4E7</accession>
<gene>
    <name evidence="6" type="ORF">HDG69_001019</name>
</gene>
<proteinExistence type="inferred from homology"/>
<dbReference type="Pfam" id="PF00126">
    <property type="entry name" value="HTH_1"/>
    <property type="match status" value="1"/>
</dbReference>
<protein>
    <submittedName>
        <fullName evidence="6">DNA-binding transcriptional LysR family regulator</fullName>
    </submittedName>
</protein>
<dbReference type="GO" id="GO:0003677">
    <property type="term" value="F:DNA binding"/>
    <property type="evidence" value="ECO:0007669"/>
    <property type="project" value="UniProtKB-KW"/>
</dbReference>